<evidence type="ECO:0000313" key="3">
    <source>
        <dbReference type="Proteomes" id="UP000605676"/>
    </source>
</evidence>
<keyword evidence="3" id="KW-1185">Reference proteome</keyword>
<keyword evidence="1" id="KW-1133">Transmembrane helix</keyword>
<feature type="transmembrane region" description="Helical" evidence="1">
    <location>
        <begin position="58"/>
        <end position="81"/>
    </location>
</feature>
<protein>
    <recommendedName>
        <fullName evidence="4">YcxB-like protein domain-containing protein</fullName>
    </recommendedName>
</protein>
<reference evidence="2 3" key="1">
    <citation type="submission" date="2021-01" db="EMBL/GenBank/DDBJ databases">
        <title>Carboxyliciviraga sp.nov., isolated from coastal sediments.</title>
        <authorList>
            <person name="Lu D."/>
            <person name="Zhang T."/>
        </authorList>
    </citation>
    <scope>NUCLEOTIDE SEQUENCE [LARGE SCALE GENOMIC DNA]</scope>
    <source>
        <strain evidence="2 3">N1Y132</strain>
    </source>
</reference>
<keyword evidence="1" id="KW-0472">Membrane</keyword>
<dbReference type="EMBL" id="JAENRR010000035">
    <property type="protein sequence ID" value="MBK3518480.1"/>
    <property type="molecule type" value="Genomic_DNA"/>
</dbReference>
<accession>A0ABS1HLI3</accession>
<name>A0ABS1HLI3_9BACT</name>
<gene>
    <name evidence="2" type="ORF">JIV24_14140</name>
</gene>
<evidence type="ECO:0000313" key="2">
    <source>
        <dbReference type="EMBL" id="MBK3518480.1"/>
    </source>
</evidence>
<feature type="transmembrane region" description="Helical" evidence="1">
    <location>
        <begin position="34"/>
        <end position="52"/>
    </location>
</feature>
<dbReference type="RefSeq" id="WP_200465708.1">
    <property type="nucleotide sequence ID" value="NZ_JAENRR010000035.1"/>
</dbReference>
<evidence type="ECO:0008006" key="4">
    <source>
        <dbReference type="Google" id="ProtNLM"/>
    </source>
</evidence>
<organism evidence="2 3">
    <name type="scientific">Carboxylicivirga marina</name>
    <dbReference type="NCBI Taxonomy" id="2800988"/>
    <lineage>
        <taxon>Bacteria</taxon>
        <taxon>Pseudomonadati</taxon>
        <taxon>Bacteroidota</taxon>
        <taxon>Bacteroidia</taxon>
        <taxon>Marinilabiliales</taxon>
        <taxon>Marinilabiliaceae</taxon>
        <taxon>Carboxylicivirga</taxon>
    </lineage>
</organism>
<keyword evidence="1" id="KW-0812">Transmembrane</keyword>
<comment type="caution">
    <text evidence="2">The sequence shown here is derived from an EMBL/GenBank/DDBJ whole genome shotgun (WGS) entry which is preliminary data.</text>
</comment>
<proteinExistence type="predicted"/>
<evidence type="ECO:0000256" key="1">
    <source>
        <dbReference type="SAM" id="Phobius"/>
    </source>
</evidence>
<dbReference type="Proteomes" id="UP000605676">
    <property type="component" value="Unassembled WGS sequence"/>
</dbReference>
<sequence length="181" mass="21460">MDIIILDIPFKKEDFLRISWMRWRIEWHKTIKRIKNSSIAGLIILILGIIAASDDEPFNPFILIGIGLMIIPIFVFSIMFFSKKQYKSKVNKLAERYEKLKMDASYEISPDYFKYQDSEKTVDFKWNTFSGYSFYKNLLIVKLHNASLANSFIFEKDESNIEDYHRVLDLVKAKLDYIEMS</sequence>